<dbReference type="GO" id="GO:0016757">
    <property type="term" value="F:glycosyltransferase activity"/>
    <property type="evidence" value="ECO:0007669"/>
    <property type="project" value="InterPro"/>
</dbReference>
<dbReference type="EMBL" id="WOTW01000039">
    <property type="protein sequence ID" value="MUP39091.1"/>
    <property type="molecule type" value="Genomic_DNA"/>
</dbReference>
<proteinExistence type="predicted"/>
<dbReference type="InterPro" id="IPR028098">
    <property type="entry name" value="Glyco_trans_4-like_N"/>
</dbReference>
<dbReference type="PANTHER" id="PTHR12526">
    <property type="entry name" value="GLYCOSYLTRANSFERASE"/>
    <property type="match status" value="1"/>
</dbReference>
<evidence type="ECO:0000313" key="5">
    <source>
        <dbReference type="Proteomes" id="UP000285951"/>
    </source>
</evidence>
<evidence type="ECO:0000259" key="2">
    <source>
        <dbReference type="Pfam" id="PF13439"/>
    </source>
</evidence>
<evidence type="ECO:0000259" key="1">
    <source>
        <dbReference type="Pfam" id="PF00534"/>
    </source>
</evidence>
<dbReference type="Proteomes" id="UP000285951">
    <property type="component" value="Unassembled WGS sequence"/>
</dbReference>
<reference evidence="4 5" key="1">
    <citation type="submission" date="2019-11" db="EMBL/GenBank/DDBJ databases">
        <title>Draft genome sequence of Labilibaculum sp. strain SYP isolated from Black Sea.</title>
        <authorList>
            <person name="Yadav S."/>
            <person name="Villanueva L."/>
        </authorList>
    </citation>
    <scope>NUCLEOTIDE SEQUENCE [LARGE SCALE GENOMIC DNA]</scope>
    <source>
        <strain evidence="4 5">44</strain>
    </source>
</reference>
<keyword evidence="3" id="KW-0808">Transferase</keyword>
<dbReference type="OrthoDB" id="9768685at2"/>
<name>A0A7M4D8W2_9BACT</name>
<dbReference type="SUPFAM" id="SSF53756">
    <property type="entry name" value="UDP-Glycosyltransferase/glycogen phosphorylase"/>
    <property type="match status" value="1"/>
</dbReference>
<dbReference type="Proteomes" id="UP000462449">
    <property type="component" value="Unassembled WGS sequence"/>
</dbReference>
<feature type="domain" description="Glycosyltransferase subfamily 4-like N-terminal" evidence="2">
    <location>
        <begin position="14"/>
        <end position="167"/>
    </location>
</feature>
<comment type="caution">
    <text evidence="3">The sequence shown here is derived from an EMBL/GenBank/DDBJ whole genome shotgun (WGS) entry which is preliminary data.</text>
</comment>
<accession>A0A7M4D8W2</accession>
<protein>
    <submittedName>
        <fullName evidence="3">Glycosyltransferase</fullName>
    </submittedName>
</protein>
<evidence type="ECO:0000313" key="3">
    <source>
        <dbReference type="EMBL" id="MUP39091.1"/>
    </source>
</evidence>
<keyword evidence="5" id="KW-1185">Reference proteome</keyword>
<dbReference type="Pfam" id="PF13439">
    <property type="entry name" value="Glyco_transf_4"/>
    <property type="match status" value="1"/>
</dbReference>
<dbReference type="Pfam" id="PF00534">
    <property type="entry name" value="Glycos_transf_1"/>
    <property type="match status" value="1"/>
</dbReference>
<organism evidence="3 6">
    <name type="scientific">Labilibaculum euxinus</name>
    <dbReference type="NCBI Taxonomy" id="2686357"/>
    <lineage>
        <taxon>Bacteria</taxon>
        <taxon>Pseudomonadati</taxon>
        <taxon>Bacteroidota</taxon>
        <taxon>Bacteroidia</taxon>
        <taxon>Marinilabiliales</taxon>
        <taxon>Marinifilaceae</taxon>
        <taxon>Labilibaculum</taxon>
    </lineage>
</organism>
<dbReference type="CDD" id="cd03801">
    <property type="entry name" value="GT4_PimA-like"/>
    <property type="match status" value="1"/>
</dbReference>
<dbReference type="RefSeq" id="WP_156196581.1">
    <property type="nucleotide sequence ID" value="NZ_QTZN02000039.1"/>
</dbReference>
<dbReference type="PANTHER" id="PTHR12526:SF630">
    <property type="entry name" value="GLYCOSYLTRANSFERASE"/>
    <property type="match status" value="1"/>
</dbReference>
<dbReference type="Gene3D" id="3.40.50.2000">
    <property type="entry name" value="Glycogen Phosphorylase B"/>
    <property type="match status" value="2"/>
</dbReference>
<reference evidence="3 6" key="2">
    <citation type="submission" date="2019-12" db="EMBL/GenBank/DDBJ databases">
        <title>Draft genome sequence of Labilibaculum sp. strain 44 isolated from deep waters of Black Sea.</title>
        <authorList>
            <person name="Yadav S."/>
            <person name="Villanueva L."/>
        </authorList>
    </citation>
    <scope>NUCLEOTIDE SEQUENCE [LARGE SCALE GENOMIC DNA]</scope>
    <source>
        <strain evidence="3 6">44</strain>
    </source>
</reference>
<gene>
    <name evidence="4" type="ORF">DWB62_014830</name>
    <name evidence="3" type="ORF">GNY23_14830</name>
</gene>
<evidence type="ECO:0000313" key="6">
    <source>
        <dbReference type="Proteomes" id="UP000462449"/>
    </source>
</evidence>
<sequence>MNILHITKVKNWNGEVQQLFLLVVEQKRMGLDVCVLCSFGSEIHKKLSETGINTRTYCKNEKTAIKLAGIINQIKKECLIRVIHLHSSSLLLASIIYSKFYDNKTPIILAKKSMIRGSSIFSQLKYNHTSIKKIICVSEAVQATLTDLMWEKNIHKISVLYDGINTDLCTKTSPMDIRQQHNLIKSDFIVGNIANHTSAKDLEIFVKTANYIVNTLGLSDVKFFQIGGETKYSKIIHDLAEQYDLANNLFFMGFQNNASDLLPQFDAMLMTSKREGLPLTIYEAFLYKIPVVSTKAGGIPEAIEHDKTGFLSDIGDFKSLGDNIVRIKKDVLMRKLIVNNAEFLLNMKFTQSVMERKTHDVYLECLNDSSKIVKK</sequence>
<dbReference type="EMBL" id="QTZN02000039">
    <property type="protein sequence ID" value="MVB08296.1"/>
    <property type="molecule type" value="Genomic_DNA"/>
</dbReference>
<feature type="domain" description="Glycosyl transferase family 1" evidence="1">
    <location>
        <begin position="177"/>
        <end position="341"/>
    </location>
</feature>
<dbReference type="AlphaFoldDB" id="A0A7M4D8W2"/>
<dbReference type="InterPro" id="IPR001296">
    <property type="entry name" value="Glyco_trans_1"/>
</dbReference>
<evidence type="ECO:0000313" key="4">
    <source>
        <dbReference type="EMBL" id="MVB08296.1"/>
    </source>
</evidence>